<keyword evidence="3" id="KW-0813">Transport</keyword>
<evidence type="ECO:0000256" key="11">
    <source>
        <dbReference type="ARBA" id="ARBA00023136"/>
    </source>
</evidence>
<comment type="caution">
    <text evidence="15">The sequence shown here is derived from an EMBL/GenBank/DDBJ whole genome shotgun (WGS) entry which is preliminary data.</text>
</comment>
<evidence type="ECO:0000256" key="6">
    <source>
        <dbReference type="ARBA" id="ARBA00022692"/>
    </source>
</evidence>
<feature type="transmembrane region" description="Helical" evidence="13">
    <location>
        <begin position="12"/>
        <end position="29"/>
    </location>
</feature>
<dbReference type="GO" id="GO:0046872">
    <property type="term" value="F:metal ion binding"/>
    <property type="evidence" value="ECO:0007669"/>
    <property type="project" value="UniProtKB-KW"/>
</dbReference>
<gene>
    <name evidence="15" type="ORF">DWV00_26625</name>
</gene>
<comment type="cofactor">
    <cofactor evidence="1">
        <name>heme b</name>
        <dbReference type="ChEBI" id="CHEBI:60344"/>
    </cofactor>
</comment>
<reference evidence="15 16" key="1">
    <citation type="submission" date="2018-08" db="EMBL/GenBank/DDBJ databases">
        <title>Paraburkholderia sp. DHOM06 isolated from forest soil.</title>
        <authorList>
            <person name="Gao Z.-H."/>
            <person name="Qiu L.-H."/>
        </authorList>
    </citation>
    <scope>NUCLEOTIDE SEQUENCE [LARGE SCALE GENOMIC DNA]</scope>
    <source>
        <strain evidence="15 16">DHOM06</strain>
    </source>
</reference>
<keyword evidence="6 13" id="KW-0812">Transmembrane</keyword>
<dbReference type="SUPFAM" id="SSF81342">
    <property type="entry name" value="Transmembrane di-heme cytochromes"/>
    <property type="match status" value="1"/>
</dbReference>
<dbReference type="OrthoDB" id="8723024at2"/>
<dbReference type="GO" id="GO:0005886">
    <property type="term" value="C:plasma membrane"/>
    <property type="evidence" value="ECO:0007669"/>
    <property type="project" value="UniProtKB-SubCell"/>
</dbReference>
<dbReference type="InterPro" id="IPR011577">
    <property type="entry name" value="Cyt_b561_bac/Ni-Hgenase"/>
</dbReference>
<sequence>MKPSIIRYGAVAQLFHWVTAVLVLVAFIYGPGGPEARVYSAASDMGRRIHETLGLCVFTLAILRLLWRAIDKQPDAEPASPWMKAAATVVQWVLILLLLALPMTAITGAWLEGHPLTLVAGIDVAPLFPDAKAAGAIVASIHGWLGDIIMWVAGCHALAALFHHFVLKDGVLESMLPHWLIPKRARSGR</sequence>
<dbReference type="GO" id="GO:0020037">
    <property type="term" value="F:heme binding"/>
    <property type="evidence" value="ECO:0007669"/>
    <property type="project" value="TreeGrafter"/>
</dbReference>
<evidence type="ECO:0000313" key="16">
    <source>
        <dbReference type="Proteomes" id="UP000256838"/>
    </source>
</evidence>
<evidence type="ECO:0000256" key="8">
    <source>
        <dbReference type="ARBA" id="ARBA00022982"/>
    </source>
</evidence>
<feature type="transmembrane region" description="Helical" evidence="13">
    <location>
        <begin position="49"/>
        <end position="67"/>
    </location>
</feature>
<dbReference type="GO" id="GO:0022904">
    <property type="term" value="P:respiratory electron transport chain"/>
    <property type="evidence" value="ECO:0007669"/>
    <property type="project" value="InterPro"/>
</dbReference>
<dbReference type="EMBL" id="QRGA01000017">
    <property type="protein sequence ID" value="RDU95831.1"/>
    <property type="molecule type" value="Genomic_DNA"/>
</dbReference>
<evidence type="ECO:0000256" key="9">
    <source>
        <dbReference type="ARBA" id="ARBA00022989"/>
    </source>
</evidence>
<evidence type="ECO:0000259" key="14">
    <source>
        <dbReference type="Pfam" id="PF01292"/>
    </source>
</evidence>
<dbReference type="InterPro" id="IPR052168">
    <property type="entry name" value="Cytochrome_b561_oxidase"/>
</dbReference>
<evidence type="ECO:0000256" key="2">
    <source>
        <dbReference type="ARBA" id="ARBA00004651"/>
    </source>
</evidence>
<evidence type="ECO:0000256" key="7">
    <source>
        <dbReference type="ARBA" id="ARBA00022723"/>
    </source>
</evidence>
<dbReference type="InterPro" id="IPR016174">
    <property type="entry name" value="Di-haem_cyt_TM"/>
</dbReference>
<evidence type="ECO:0000313" key="15">
    <source>
        <dbReference type="EMBL" id="RDU95831.1"/>
    </source>
</evidence>
<keyword evidence="5" id="KW-0349">Heme</keyword>
<feature type="domain" description="Cytochrome b561 bacterial/Ni-hydrogenase" evidence="14">
    <location>
        <begin position="7"/>
        <end position="177"/>
    </location>
</feature>
<keyword evidence="10" id="KW-0408">Iron</keyword>
<dbReference type="PANTHER" id="PTHR30529:SF1">
    <property type="entry name" value="CYTOCHROME B561 HOMOLOG 2"/>
    <property type="match status" value="1"/>
</dbReference>
<evidence type="ECO:0000256" key="3">
    <source>
        <dbReference type="ARBA" id="ARBA00022448"/>
    </source>
</evidence>
<accession>A0A3D8JTW0</accession>
<keyword evidence="16" id="KW-1185">Reference proteome</keyword>
<name>A0A3D8JTW0_9BURK</name>
<evidence type="ECO:0000256" key="13">
    <source>
        <dbReference type="SAM" id="Phobius"/>
    </source>
</evidence>
<protein>
    <submittedName>
        <fullName evidence="15">Cytochrome b</fullName>
    </submittedName>
</protein>
<keyword evidence="4" id="KW-1003">Cell membrane</keyword>
<comment type="similarity">
    <text evidence="12">Belongs to the cytochrome b561 family.</text>
</comment>
<evidence type="ECO:0000256" key="12">
    <source>
        <dbReference type="ARBA" id="ARBA00037975"/>
    </source>
</evidence>
<feature type="transmembrane region" description="Helical" evidence="13">
    <location>
        <begin position="148"/>
        <end position="167"/>
    </location>
</feature>
<evidence type="ECO:0000256" key="1">
    <source>
        <dbReference type="ARBA" id="ARBA00001970"/>
    </source>
</evidence>
<dbReference type="GO" id="GO:0009055">
    <property type="term" value="F:electron transfer activity"/>
    <property type="evidence" value="ECO:0007669"/>
    <property type="project" value="InterPro"/>
</dbReference>
<proteinExistence type="inferred from homology"/>
<keyword evidence="9 13" id="KW-1133">Transmembrane helix</keyword>
<comment type="subcellular location">
    <subcellularLocation>
        <location evidence="2">Cell membrane</location>
        <topology evidence="2">Multi-pass membrane protein</topology>
    </subcellularLocation>
</comment>
<dbReference type="Proteomes" id="UP000256838">
    <property type="component" value="Unassembled WGS sequence"/>
</dbReference>
<keyword evidence="8" id="KW-0249">Electron transport</keyword>
<feature type="transmembrane region" description="Helical" evidence="13">
    <location>
        <begin position="88"/>
        <end position="111"/>
    </location>
</feature>
<evidence type="ECO:0000256" key="4">
    <source>
        <dbReference type="ARBA" id="ARBA00022475"/>
    </source>
</evidence>
<dbReference type="RefSeq" id="WP_115536608.1">
    <property type="nucleotide sequence ID" value="NZ_QRGA01000017.1"/>
</dbReference>
<organism evidence="15 16">
    <name type="scientific">Trinickia dinghuensis</name>
    <dbReference type="NCBI Taxonomy" id="2291023"/>
    <lineage>
        <taxon>Bacteria</taxon>
        <taxon>Pseudomonadati</taxon>
        <taxon>Pseudomonadota</taxon>
        <taxon>Betaproteobacteria</taxon>
        <taxon>Burkholderiales</taxon>
        <taxon>Burkholderiaceae</taxon>
        <taxon>Trinickia</taxon>
    </lineage>
</organism>
<evidence type="ECO:0000256" key="10">
    <source>
        <dbReference type="ARBA" id="ARBA00023004"/>
    </source>
</evidence>
<dbReference type="PANTHER" id="PTHR30529">
    <property type="entry name" value="CYTOCHROME B561"/>
    <property type="match status" value="1"/>
</dbReference>
<dbReference type="AlphaFoldDB" id="A0A3D8JTW0"/>
<dbReference type="Pfam" id="PF01292">
    <property type="entry name" value="Ni_hydr_CYTB"/>
    <property type="match status" value="1"/>
</dbReference>
<evidence type="ECO:0000256" key="5">
    <source>
        <dbReference type="ARBA" id="ARBA00022617"/>
    </source>
</evidence>
<keyword evidence="7" id="KW-0479">Metal-binding</keyword>
<keyword evidence="11 13" id="KW-0472">Membrane</keyword>